<dbReference type="GO" id="GO:0005737">
    <property type="term" value="C:cytoplasm"/>
    <property type="evidence" value="ECO:0007669"/>
    <property type="project" value="TreeGrafter"/>
</dbReference>
<evidence type="ECO:0000256" key="2">
    <source>
        <dbReference type="ARBA" id="ARBA00022679"/>
    </source>
</evidence>
<evidence type="ECO:0000259" key="7">
    <source>
        <dbReference type="PROSITE" id="PS50011"/>
    </source>
</evidence>
<dbReference type="GO" id="GO:0005524">
    <property type="term" value="F:ATP binding"/>
    <property type="evidence" value="ECO:0007669"/>
    <property type="project" value="UniProtKB-KW"/>
</dbReference>
<dbReference type="GO" id="GO:0035556">
    <property type="term" value="P:intracellular signal transduction"/>
    <property type="evidence" value="ECO:0007669"/>
    <property type="project" value="TreeGrafter"/>
</dbReference>
<feature type="compositionally biased region" description="Polar residues" evidence="6">
    <location>
        <begin position="99"/>
        <end position="112"/>
    </location>
</feature>
<dbReference type="GO" id="GO:0004674">
    <property type="term" value="F:protein serine/threonine kinase activity"/>
    <property type="evidence" value="ECO:0007669"/>
    <property type="project" value="UniProtKB-KW"/>
</dbReference>
<feature type="compositionally biased region" description="Polar residues" evidence="6">
    <location>
        <begin position="21"/>
        <end position="35"/>
    </location>
</feature>
<dbReference type="AlphaFoldDB" id="A0A9Q0RJX9"/>
<evidence type="ECO:0000256" key="4">
    <source>
        <dbReference type="ARBA" id="ARBA00022777"/>
    </source>
</evidence>
<keyword evidence="2" id="KW-0808">Transferase</keyword>
<feature type="region of interest" description="Disordered" evidence="6">
    <location>
        <begin position="484"/>
        <end position="583"/>
    </location>
</feature>
<evidence type="ECO:0000256" key="6">
    <source>
        <dbReference type="SAM" id="MobiDB-lite"/>
    </source>
</evidence>
<dbReference type="OrthoDB" id="6512395at2759"/>
<keyword evidence="3" id="KW-0547">Nucleotide-binding</keyword>
<sequence>MTNKTSTSSSAASSYTANSNDKSVISKANPTTDCINKNEKKKQQKNSHEQKSKSKSSKQKSKNQSKSKGKDKNQHKKLDDDTKNKKFGDVSKVKDKQNQTKSKSADAPNNTNDKAKCKKGSSKSKASSSSDSATGLECKSKIGKQVKKIGMTKGAIPVMNESTIKHSGYVIEPNKLYQSEYSAVHKAKNSKCGTDRIVVKIINLTECSPRFRTNLLQTSSRILRYACNDKKQFSPLFIKTYDIYSVSGVKLFIFMQECNSNRMMYDLVKSSQHLPPADIRKWCKSLVSGVNKLQEIGVAHRAIKLQHIMFDFEGNLKLCGWSKAVLFYDPVKKRILLQKKERRVRRNYYLPPESFMGSYDPSKADIWSIGIILVAMCTKRYPVNVRDSKTKFSSQWREFIKKHELNDFVRNLCHKFFIIDPKKRIKNKEILKNKYFNVSDDKLISLSCKADLEMVHEDSRVGGVSAICLDTEPTLEIKDINEKKKTKTKTKAKGTDDDVPDLTEQEKNDKSGIDENATGDEGGNVGDEEEMVDEKESQLAEIAAPEEAEAEANPEDGETAEEEEVAKQVDDSEEEADEDTETE</sequence>
<dbReference type="SMART" id="SM00220">
    <property type="entry name" value="S_TKc"/>
    <property type="match status" value="1"/>
</dbReference>
<dbReference type="PROSITE" id="PS50011">
    <property type="entry name" value="PROTEIN_KINASE_DOM"/>
    <property type="match status" value="1"/>
</dbReference>
<dbReference type="Proteomes" id="UP001142055">
    <property type="component" value="Chromosome 3"/>
</dbReference>
<keyword evidence="4" id="KW-0418">Kinase</keyword>
<accession>A0A9Q0RJX9</accession>
<feature type="domain" description="Protein kinase" evidence="7">
    <location>
        <begin position="170"/>
        <end position="436"/>
    </location>
</feature>
<reference evidence="8" key="1">
    <citation type="submission" date="2022-12" db="EMBL/GenBank/DDBJ databases">
        <title>Genome assemblies of Blomia tropicalis.</title>
        <authorList>
            <person name="Cui Y."/>
        </authorList>
    </citation>
    <scope>NUCLEOTIDE SEQUENCE</scope>
    <source>
        <tissue evidence="8">Adult mites</tissue>
    </source>
</reference>
<feature type="region of interest" description="Disordered" evidence="6">
    <location>
        <begin position="1"/>
        <end position="136"/>
    </location>
</feature>
<dbReference type="Pfam" id="PF00069">
    <property type="entry name" value="Pkinase"/>
    <property type="match status" value="1"/>
</dbReference>
<feature type="compositionally biased region" description="Low complexity" evidence="6">
    <location>
        <begin position="123"/>
        <end position="133"/>
    </location>
</feature>
<feature type="compositionally biased region" description="Basic and acidic residues" evidence="6">
    <location>
        <begin position="68"/>
        <end position="98"/>
    </location>
</feature>
<protein>
    <recommendedName>
        <fullName evidence="7">Protein kinase domain-containing protein</fullName>
    </recommendedName>
</protein>
<dbReference type="EMBL" id="JAPWDV010000003">
    <property type="protein sequence ID" value="KAJ6217131.1"/>
    <property type="molecule type" value="Genomic_DNA"/>
</dbReference>
<keyword evidence="5" id="KW-0067">ATP-binding</keyword>
<dbReference type="InterPro" id="IPR011009">
    <property type="entry name" value="Kinase-like_dom_sf"/>
</dbReference>
<dbReference type="InterPro" id="IPR000719">
    <property type="entry name" value="Prot_kinase_dom"/>
</dbReference>
<feature type="compositionally biased region" description="Basic and acidic residues" evidence="6">
    <location>
        <begin position="504"/>
        <end position="513"/>
    </location>
</feature>
<organism evidence="8 9">
    <name type="scientific">Blomia tropicalis</name>
    <name type="common">Mite</name>
    <dbReference type="NCBI Taxonomy" id="40697"/>
    <lineage>
        <taxon>Eukaryota</taxon>
        <taxon>Metazoa</taxon>
        <taxon>Ecdysozoa</taxon>
        <taxon>Arthropoda</taxon>
        <taxon>Chelicerata</taxon>
        <taxon>Arachnida</taxon>
        <taxon>Acari</taxon>
        <taxon>Acariformes</taxon>
        <taxon>Sarcoptiformes</taxon>
        <taxon>Astigmata</taxon>
        <taxon>Glycyphagoidea</taxon>
        <taxon>Echimyopodidae</taxon>
        <taxon>Blomia</taxon>
    </lineage>
</organism>
<evidence type="ECO:0000256" key="3">
    <source>
        <dbReference type="ARBA" id="ARBA00022741"/>
    </source>
</evidence>
<name>A0A9Q0RJX9_BLOTA</name>
<evidence type="ECO:0000313" key="9">
    <source>
        <dbReference type="Proteomes" id="UP001142055"/>
    </source>
</evidence>
<feature type="compositionally biased region" description="Low complexity" evidence="6">
    <location>
        <begin position="1"/>
        <end position="20"/>
    </location>
</feature>
<gene>
    <name evidence="8" type="ORF">RDWZM_008288</name>
</gene>
<keyword evidence="9" id="KW-1185">Reference proteome</keyword>
<evidence type="ECO:0000313" key="8">
    <source>
        <dbReference type="EMBL" id="KAJ6217131.1"/>
    </source>
</evidence>
<dbReference type="PANTHER" id="PTHR24346">
    <property type="entry name" value="MAP/MICROTUBULE AFFINITY-REGULATING KINASE"/>
    <property type="match status" value="1"/>
</dbReference>
<feature type="compositionally biased region" description="Acidic residues" evidence="6">
    <location>
        <begin position="571"/>
        <end position="583"/>
    </location>
</feature>
<evidence type="ECO:0000256" key="5">
    <source>
        <dbReference type="ARBA" id="ARBA00022840"/>
    </source>
</evidence>
<comment type="caution">
    <text evidence="8">The sequence shown here is derived from an EMBL/GenBank/DDBJ whole genome shotgun (WGS) entry which is preliminary data.</text>
</comment>
<feature type="compositionally biased region" description="Acidic residues" evidence="6">
    <location>
        <begin position="544"/>
        <end position="564"/>
    </location>
</feature>
<dbReference type="Gene3D" id="1.10.510.10">
    <property type="entry name" value="Transferase(Phosphotransferase) domain 1"/>
    <property type="match status" value="1"/>
</dbReference>
<keyword evidence="1" id="KW-0723">Serine/threonine-protein kinase</keyword>
<feature type="compositionally biased region" description="Basic residues" evidence="6">
    <location>
        <begin position="53"/>
        <end position="67"/>
    </location>
</feature>
<dbReference type="SUPFAM" id="SSF56112">
    <property type="entry name" value="Protein kinase-like (PK-like)"/>
    <property type="match status" value="1"/>
</dbReference>
<proteinExistence type="predicted"/>
<dbReference type="PANTHER" id="PTHR24346:SF82">
    <property type="entry name" value="KP78A-RELATED"/>
    <property type="match status" value="1"/>
</dbReference>
<evidence type="ECO:0000256" key="1">
    <source>
        <dbReference type="ARBA" id="ARBA00022527"/>
    </source>
</evidence>